<sequence>MLIAQLAQALQKLWRRCRHTALALDRLNHHRTGVIIHHRFHCMEIVKGNVDDVCRFRPKAVGIFWLPTHRNGKQRATMKSVMEGNNFWF</sequence>
<gene>
    <name evidence="1" type="ORF">NCTC9962_06713</name>
</gene>
<protein>
    <submittedName>
        <fullName evidence="1">Uncharacterized protein</fullName>
    </submittedName>
</protein>
<dbReference type="AlphaFoldDB" id="A0A377D9F1"/>
<dbReference type="EMBL" id="UGED01000019">
    <property type="protein sequence ID" value="STM17646.1"/>
    <property type="molecule type" value="Genomic_DNA"/>
</dbReference>
<accession>A0A377D9F1</accession>
<name>A0A377D9F1_ECOLX</name>
<proteinExistence type="predicted"/>
<reference evidence="1 2" key="1">
    <citation type="submission" date="2018-06" db="EMBL/GenBank/DDBJ databases">
        <authorList>
            <consortium name="Pathogen Informatics"/>
            <person name="Doyle S."/>
        </authorList>
    </citation>
    <scope>NUCLEOTIDE SEQUENCE [LARGE SCALE GENOMIC DNA]</scope>
    <source>
        <strain evidence="1 2">NCTC9962</strain>
    </source>
</reference>
<evidence type="ECO:0000313" key="2">
    <source>
        <dbReference type="Proteomes" id="UP000254052"/>
    </source>
</evidence>
<organism evidence="1 2">
    <name type="scientific">Escherichia coli</name>
    <dbReference type="NCBI Taxonomy" id="562"/>
    <lineage>
        <taxon>Bacteria</taxon>
        <taxon>Pseudomonadati</taxon>
        <taxon>Pseudomonadota</taxon>
        <taxon>Gammaproteobacteria</taxon>
        <taxon>Enterobacterales</taxon>
        <taxon>Enterobacteriaceae</taxon>
        <taxon>Escherichia</taxon>
    </lineage>
</organism>
<dbReference type="Proteomes" id="UP000254052">
    <property type="component" value="Unassembled WGS sequence"/>
</dbReference>
<evidence type="ECO:0000313" key="1">
    <source>
        <dbReference type="EMBL" id="STM17646.1"/>
    </source>
</evidence>